<reference evidence="4" key="2">
    <citation type="submission" date="2013-12" db="EMBL/GenBank/DDBJ databases">
        <title>Evolution of pathogenesis and genome organization in the Tremellales.</title>
        <authorList>
            <person name="Cuomo C."/>
            <person name="Litvintseva A."/>
            <person name="Heitman J."/>
            <person name="Chen Y."/>
            <person name="Sun S."/>
            <person name="Springer D."/>
            <person name="Dromer F."/>
            <person name="Young S."/>
            <person name="Zeng Q."/>
            <person name="Chapman S."/>
            <person name="Gujja S."/>
            <person name="Saif S."/>
            <person name="Birren B."/>
        </authorList>
    </citation>
    <scope>NUCLEOTIDE SEQUENCE [LARGE SCALE GENOMIC DNA]</scope>
    <source>
        <strain evidence="4">CBS 10435</strain>
    </source>
</reference>
<protein>
    <submittedName>
        <fullName evidence="3">Uncharacterized protein</fullName>
    </submittedName>
</protein>
<reference evidence="3 4" key="1">
    <citation type="submission" date="2013-07" db="EMBL/GenBank/DDBJ databases">
        <title>The Genome Sequence of Kwoniella mangroviensis CBS10435.</title>
        <authorList>
            <consortium name="The Broad Institute Genome Sequencing Platform"/>
            <person name="Cuomo C."/>
            <person name="Litvintseva A."/>
            <person name="Chen Y."/>
            <person name="Heitman J."/>
            <person name="Sun S."/>
            <person name="Springer D."/>
            <person name="Dromer F."/>
            <person name="Young S.K."/>
            <person name="Zeng Q."/>
            <person name="Gargeya S."/>
            <person name="Fitzgerald M."/>
            <person name="Abouelleil A."/>
            <person name="Alvarado L."/>
            <person name="Berlin A.M."/>
            <person name="Chapman S.B."/>
            <person name="Dewar J."/>
            <person name="Goldberg J."/>
            <person name="Griggs A."/>
            <person name="Gujja S."/>
            <person name="Hansen M."/>
            <person name="Howarth C."/>
            <person name="Imamovic A."/>
            <person name="Larimer J."/>
            <person name="McCowan C."/>
            <person name="Murphy C."/>
            <person name="Pearson M."/>
            <person name="Priest M."/>
            <person name="Roberts A."/>
            <person name="Saif S."/>
            <person name="Shea T."/>
            <person name="Sykes S."/>
            <person name="Wortman J."/>
            <person name="Nusbaum C."/>
            <person name="Birren B."/>
        </authorList>
    </citation>
    <scope>NUCLEOTIDE SEQUENCE [LARGE SCALE GENOMIC DNA]</scope>
    <source>
        <strain evidence="3 4">CBS 10435</strain>
    </source>
</reference>
<dbReference type="EMBL" id="KI669459">
    <property type="protein sequence ID" value="OCF60940.1"/>
    <property type="molecule type" value="Genomic_DNA"/>
</dbReference>
<evidence type="ECO:0000256" key="2">
    <source>
        <dbReference type="SAM" id="SignalP"/>
    </source>
</evidence>
<dbReference type="AlphaFoldDB" id="A0A1B9IZH6"/>
<accession>A0A1B9IZH6</accession>
<organism evidence="3 4">
    <name type="scientific">Kwoniella mangroviensis CBS 10435</name>
    <dbReference type="NCBI Taxonomy" id="1331196"/>
    <lineage>
        <taxon>Eukaryota</taxon>
        <taxon>Fungi</taxon>
        <taxon>Dikarya</taxon>
        <taxon>Basidiomycota</taxon>
        <taxon>Agaricomycotina</taxon>
        <taxon>Tremellomycetes</taxon>
        <taxon>Tremellales</taxon>
        <taxon>Cryptococcaceae</taxon>
        <taxon>Kwoniella</taxon>
    </lineage>
</organism>
<feature type="chain" id="PRO_5008629046" evidence="2">
    <location>
        <begin position="22"/>
        <end position="78"/>
    </location>
</feature>
<keyword evidence="2" id="KW-0732">Signal</keyword>
<evidence type="ECO:0000313" key="4">
    <source>
        <dbReference type="Proteomes" id="UP000092583"/>
    </source>
</evidence>
<evidence type="ECO:0000313" key="3">
    <source>
        <dbReference type="EMBL" id="OCF60940.1"/>
    </source>
</evidence>
<proteinExistence type="predicted"/>
<dbReference type="Proteomes" id="UP000092583">
    <property type="component" value="Unassembled WGS sequence"/>
</dbReference>
<dbReference type="OrthoDB" id="2596805at2759"/>
<keyword evidence="4" id="KW-1185">Reference proteome</keyword>
<evidence type="ECO:0000256" key="1">
    <source>
        <dbReference type="SAM" id="MobiDB-lite"/>
    </source>
</evidence>
<sequence length="78" mass="8615">MISKFILLVTVLALCLMVVQGSPIKIPSTPTTRSTANDKATRNDRLSNAQRIARGLPLRTPERLYDPTRVNPLKARAS</sequence>
<gene>
    <name evidence="3" type="ORF">L486_00584</name>
</gene>
<feature type="region of interest" description="Disordered" evidence="1">
    <location>
        <begin position="26"/>
        <end position="78"/>
    </location>
</feature>
<feature type="compositionally biased region" description="Polar residues" evidence="1">
    <location>
        <begin position="28"/>
        <end position="38"/>
    </location>
</feature>
<feature type="signal peptide" evidence="2">
    <location>
        <begin position="1"/>
        <end position="21"/>
    </location>
</feature>
<name>A0A1B9IZH6_9TREE</name>